<dbReference type="AlphaFoldDB" id="A0A7Z7VY57"/>
<organism evidence="9">
    <name type="scientific">Staphylococcus schleiferi</name>
    <dbReference type="NCBI Taxonomy" id="1295"/>
    <lineage>
        <taxon>Bacteria</taxon>
        <taxon>Bacillati</taxon>
        <taxon>Bacillota</taxon>
        <taxon>Bacilli</taxon>
        <taxon>Bacillales</taxon>
        <taxon>Staphylococcaceae</taxon>
        <taxon>Staphylococcus</taxon>
    </lineage>
</organism>
<dbReference type="InterPro" id="IPR043504">
    <property type="entry name" value="Peptidase_S1_PA_chymotrypsin"/>
</dbReference>
<keyword evidence="2 6" id="KW-0645">Protease</keyword>
<evidence type="ECO:0000256" key="2">
    <source>
        <dbReference type="ARBA" id="ARBA00022670"/>
    </source>
</evidence>
<proteinExistence type="inferred from homology"/>
<dbReference type="GO" id="GO:0004252">
    <property type="term" value="F:serine-type endopeptidase activity"/>
    <property type="evidence" value="ECO:0007669"/>
    <property type="project" value="InterPro"/>
</dbReference>
<dbReference type="Proteomes" id="UP000264146">
    <property type="component" value="Chromosome"/>
</dbReference>
<evidence type="ECO:0000313" key="9">
    <source>
        <dbReference type="EMBL" id="SUM90475.1"/>
    </source>
</evidence>
<sequence>MIISLGLGSTFTEAYQSFAKAEKNVVEIHDASKSPYNAVVALKHGTGFVVGKNAIVTNKHVVNGPGKGVGTKAALHPTGFNSNAGNYNVLEVIPYPGQEDLAIVHVKEKAEENWKFNEKAGVLKLADHDNVNDRLSKTG</sequence>
<evidence type="ECO:0000256" key="5">
    <source>
        <dbReference type="ARBA" id="ARBA00022825"/>
    </source>
</evidence>
<comment type="similarity">
    <text evidence="1 6">Belongs to the peptidase S1B family.</text>
</comment>
<dbReference type="EC" id="3.4.21.-" evidence="6"/>
<dbReference type="EMBL" id="LR962863">
    <property type="protein sequence ID" value="CAD7360820.1"/>
    <property type="molecule type" value="Genomic_DNA"/>
</dbReference>
<evidence type="ECO:0000256" key="1">
    <source>
        <dbReference type="ARBA" id="ARBA00008764"/>
    </source>
</evidence>
<dbReference type="Gene3D" id="2.40.10.10">
    <property type="entry name" value="Trypsin-like serine proteases"/>
    <property type="match status" value="1"/>
</dbReference>
<dbReference type="GeneID" id="93791151"/>
<dbReference type="InterPro" id="IPR009003">
    <property type="entry name" value="Peptidase_S1_PA"/>
</dbReference>
<evidence type="ECO:0000256" key="3">
    <source>
        <dbReference type="ARBA" id="ARBA00022729"/>
    </source>
</evidence>
<gene>
    <name evidence="9" type="primary">splC_1</name>
    <name evidence="9" type="ORF">NCTC12218_02524</name>
</gene>
<evidence type="ECO:0000259" key="7">
    <source>
        <dbReference type="Pfam" id="PF00089"/>
    </source>
</evidence>
<dbReference type="InterPro" id="IPR008256">
    <property type="entry name" value="Peptidase_S1B"/>
</dbReference>
<dbReference type="SUPFAM" id="SSF50494">
    <property type="entry name" value="Trypsin-like serine proteases"/>
    <property type="match status" value="1"/>
</dbReference>
<dbReference type="PRINTS" id="PR00839">
    <property type="entry name" value="V8PROTEASE"/>
</dbReference>
<dbReference type="InterPro" id="IPR001254">
    <property type="entry name" value="Trypsin_dom"/>
</dbReference>
<evidence type="ECO:0000256" key="6">
    <source>
        <dbReference type="RuleBase" id="RU004296"/>
    </source>
</evidence>
<accession>A0A7Z7VY57</accession>
<name>A0A7Z7VY57_STASC</name>
<evidence type="ECO:0000313" key="10">
    <source>
        <dbReference type="Proteomes" id="UP000264146"/>
    </source>
</evidence>
<dbReference type="RefSeq" id="WP_016425696.1">
    <property type="nucleotide sequence ID" value="NZ_CABKRV010000002.1"/>
</dbReference>
<dbReference type="EMBL" id="UHEF01000001">
    <property type="protein sequence ID" value="SUM90475.1"/>
    <property type="molecule type" value="Genomic_DNA"/>
</dbReference>
<reference evidence="9" key="1">
    <citation type="submission" date="2018-06" db="EMBL/GenBank/DDBJ databases">
        <authorList>
            <consortium name="Pathogen Informatics"/>
            <person name="Doyle S."/>
        </authorList>
    </citation>
    <scope>NUCLEOTIDE SEQUENCE [LARGE SCALE GENOMIC DNA]</scope>
    <source>
        <strain evidence="9">NCTC12218</strain>
    </source>
</reference>
<reference evidence="8 10" key="2">
    <citation type="submission" date="2020-11" db="EMBL/GenBank/DDBJ databases">
        <authorList>
            <consortium name="Pathogen Informatics"/>
        </authorList>
    </citation>
    <scope>NUCLEOTIDE SEQUENCE [LARGE SCALE GENOMIC DNA]</scope>
    <source>
        <strain evidence="8 10">NCTC12218</strain>
    </source>
</reference>
<dbReference type="GO" id="GO:0006508">
    <property type="term" value="P:proteolysis"/>
    <property type="evidence" value="ECO:0007669"/>
    <property type="project" value="UniProtKB-KW"/>
</dbReference>
<keyword evidence="3" id="KW-0732">Signal</keyword>
<feature type="domain" description="Peptidase S1" evidence="7">
    <location>
        <begin position="33"/>
        <end position="133"/>
    </location>
</feature>
<protein>
    <recommendedName>
        <fullName evidence="6">Serine protease</fullName>
        <ecNumber evidence="6">3.4.21.-</ecNumber>
    </recommendedName>
</protein>
<evidence type="ECO:0000313" key="8">
    <source>
        <dbReference type="EMBL" id="CAD7360820.1"/>
    </source>
</evidence>
<keyword evidence="5 6" id="KW-0720">Serine protease</keyword>
<keyword evidence="4 6" id="KW-0378">Hydrolase</keyword>
<dbReference type="Pfam" id="PF00089">
    <property type="entry name" value="Trypsin"/>
    <property type="match status" value="1"/>
</dbReference>
<evidence type="ECO:0000256" key="4">
    <source>
        <dbReference type="ARBA" id="ARBA00022801"/>
    </source>
</evidence>